<dbReference type="InterPro" id="IPR016181">
    <property type="entry name" value="Acyl_CoA_acyltransferase"/>
</dbReference>
<evidence type="ECO:0000256" key="3">
    <source>
        <dbReference type="ARBA" id="ARBA00022691"/>
    </source>
</evidence>
<dbReference type="EMBL" id="BAABGJ010000060">
    <property type="protein sequence ID" value="GAA4349924.1"/>
    <property type="molecule type" value="Genomic_DNA"/>
</dbReference>
<dbReference type="PANTHER" id="PTHR39322:SF1">
    <property type="entry name" value="ISOVALERYL-HOMOSERINE LACTONE SYNTHASE"/>
    <property type="match status" value="1"/>
</dbReference>
<evidence type="ECO:0000313" key="7">
    <source>
        <dbReference type="EMBL" id="GAA4349924.1"/>
    </source>
</evidence>
<keyword evidence="3 6" id="KW-0949">S-adenosyl-L-methionine</keyword>
<dbReference type="RefSeq" id="WP_345539755.1">
    <property type="nucleotide sequence ID" value="NZ_BAABGJ010000060.1"/>
</dbReference>
<dbReference type="SUPFAM" id="SSF55729">
    <property type="entry name" value="Acyl-CoA N-acyltransferases (Nat)"/>
    <property type="match status" value="1"/>
</dbReference>
<dbReference type="InterPro" id="IPR001690">
    <property type="entry name" value="Autoind_synthase"/>
</dbReference>
<dbReference type="PANTHER" id="PTHR39322">
    <property type="entry name" value="ACYL-HOMOSERINE-LACTONE SYNTHASE"/>
    <property type="match status" value="1"/>
</dbReference>
<evidence type="ECO:0000256" key="1">
    <source>
        <dbReference type="ARBA" id="ARBA00022654"/>
    </source>
</evidence>
<comment type="similarity">
    <text evidence="5 6">Belongs to the autoinducer synthase family.</text>
</comment>
<sequence length="189" mass="20452">MEFIAGTSKSLSDDVLVGLARYRNEVFVETLGWDLVTRAGLELDQFDGPDTIYVAARTGGRCVGIARLLPTVRPYLLSEIFPQLMGGAPIPSSHDVWELSRFTTLGIDSHASPGQFSSPTTIGLLEAVRSCALRHGVSRLITTLSSPGIERLLRKLGFLSYRAGPPQIINGHPLFACWIDLTRSAAEGA</sequence>
<dbReference type="Pfam" id="PF00765">
    <property type="entry name" value="Autoind_synth"/>
    <property type="match status" value="1"/>
</dbReference>
<keyword evidence="8" id="KW-1185">Reference proteome</keyword>
<evidence type="ECO:0000256" key="5">
    <source>
        <dbReference type="PROSITE-ProRule" id="PRU00533"/>
    </source>
</evidence>
<dbReference type="EC" id="2.3.1.184" evidence="6"/>
<dbReference type="Gene3D" id="3.40.630.30">
    <property type="match status" value="1"/>
</dbReference>
<evidence type="ECO:0000256" key="2">
    <source>
        <dbReference type="ARBA" id="ARBA00022679"/>
    </source>
</evidence>
<dbReference type="Proteomes" id="UP001500975">
    <property type="component" value="Unassembled WGS sequence"/>
</dbReference>
<comment type="catalytic activity">
    <reaction evidence="6">
        <text>a fatty acyl-[ACP] + S-adenosyl-L-methionine = an N-acyl-L-homoserine lactone + S-methyl-5'-thioadenosine + holo-[ACP] + H(+)</text>
        <dbReference type="Rhea" id="RHEA:10096"/>
        <dbReference type="Rhea" id="RHEA-COMP:9685"/>
        <dbReference type="Rhea" id="RHEA-COMP:14125"/>
        <dbReference type="ChEBI" id="CHEBI:15378"/>
        <dbReference type="ChEBI" id="CHEBI:17509"/>
        <dbReference type="ChEBI" id="CHEBI:55474"/>
        <dbReference type="ChEBI" id="CHEBI:59789"/>
        <dbReference type="ChEBI" id="CHEBI:64479"/>
        <dbReference type="ChEBI" id="CHEBI:138651"/>
        <dbReference type="EC" id="2.3.1.184"/>
    </reaction>
</comment>
<dbReference type="PROSITE" id="PS51187">
    <property type="entry name" value="AUTOINDUCER_SYNTH_2"/>
    <property type="match status" value="1"/>
</dbReference>
<dbReference type="PRINTS" id="PR01549">
    <property type="entry name" value="AUTOINDCRSYN"/>
</dbReference>
<evidence type="ECO:0000256" key="6">
    <source>
        <dbReference type="RuleBase" id="RU361135"/>
    </source>
</evidence>
<gene>
    <name evidence="7" type="primary">abaI</name>
    <name evidence="7" type="ORF">GCM10023165_37120</name>
</gene>
<comment type="caution">
    <text evidence="7">The sequence shown here is derived from an EMBL/GenBank/DDBJ whole genome shotgun (WGS) entry which is preliminary data.</text>
</comment>
<keyword evidence="2 6" id="KW-0808">Transferase</keyword>
<proteinExistence type="inferred from homology"/>
<keyword evidence="1 5" id="KW-0673">Quorum sensing</keyword>
<organism evidence="7 8">
    <name type="scientific">Variovorax defluvii</name>
    <dbReference type="NCBI Taxonomy" id="913761"/>
    <lineage>
        <taxon>Bacteria</taxon>
        <taxon>Pseudomonadati</taxon>
        <taxon>Pseudomonadota</taxon>
        <taxon>Betaproteobacteria</taxon>
        <taxon>Burkholderiales</taxon>
        <taxon>Comamonadaceae</taxon>
        <taxon>Variovorax</taxon>
    </lineage>
</organism>
<accession>A0ABP8I299</accession>
<keyword evidence="4 5" id="KW-0071">Autoinducer synthesis</keyword>
<name>A0ABP8I299_9BURK</name>
<evidence type="ECO:0000313" key="8">
    <source>
        <dbReference type="Proteomes" id="UP001500975"/>
    </source>
</evidence>
<evidence type="ECO:0000256" key="4">
    <source>
        <dbReference type="ARBA" id="ARBA00022929"/>
    </source>
</evidence>
<reference evidence="8" key="1">
    <citation type="journal article" date="2019" name="Int. J. Syst. Evol. Microbiol.">
        <title>The Global Catalogue of Microorganisms (GCM) 10K type strain sequencing project: providing services to taxonomists for standard genome sequencing and annotation.</title>
        <authorList>
            <consortium name="The Broad Institute Genomics Platform"/>
            <consortium name="The Broad Institute Genome Sequencing Center for Infectious Disease"/>
            <person name="Wu L."/>
            <person name="Ma J."/>
        </authorList>
    </citation>
    <scope>NUCLEOTIDE SEQUENCE [LARGE SCALE GENOMIC DNA]</scope>
    <source>
        <strain evidence="8">JCM 17804</strain>
    </source>
</reference>
<protein>
    <recommendedName>
        <fullName evidence="6">Acyl-homoserine-lactone synthase</fullName>
        <ecNumber evidence="6">2.3.1.184</ecNumber>
    </recommendedName>
    <alternativeName>
        <fullName evidence="6">Autoinducer synthesis protein</fullName>
    </alternativeName>
</protein>